<dbReference type="Proteomes" id="UP000315115">
    <property type="component" value="Chromosome 1"/>
</dbReference>
<feature type="region of interest" description="Disordered" evidence="1">
    <location>
        <begin position="1"/>
        <end position="25"/>
    </location>
</feature>
<gene>
    <name evidence="2" type="ORF">VroAM7_01810</name>
</gene>
<reference evidence="3" key="1">
    <citation type="submission" date="2019-07" db="EMBL/GenBank/DDBJ databases">
        <title>Complete Genome Sequences of Vibrion rotiferianus strain AM7.</title>
        <authorList>
            <person name="Miyazaki K."/>
            <person name="Wiseschart A."/>
            <person name="Pootanakit K."/>
            <person name="Ishimori K."/>
            <person name="Kitahara K."/>
        </authorList>
    </citation>
    <scope>NUCLEOTIDE SEQUENCE [LARGE SCALE GENOMIC DNA]</scope>
    <source>
        <strain evidence="3">AM7</strain>
    </source>
</reference>
<evidence type="ECO:0000256" key="1">
    <source>
        <dbReference type="SAM" id="MobiDB-lite"/>
    </source>
</evidence>
<dbReference type="EMBL" id="AP019798">
    <property type="protein sequence ID" value="BBL87528.1"/>
    <property type="molecule type" value="Genomic_DNA"/>
</dbReference>
<protein>
    <submittedName>
        <fullName evidence="2">Uncharacterized protein</fullName>
    </submittedName>
</protein>
<name>A0A510I2Z1_9VIBR</name>
<dbReference type="AlphaFoldDB" id="A0A510I2Z1"/>
<sequence length="90" mass="10232">MMANTSEFTTAKDVPVNPVKKTDNNSPNLAFHVVYERTTASKSPDDKRWQKSSEMRGKVRLRKNIKATSIAVTKKYRCLTKSNIIAQIVF</sequence>
<evidence type="ECO:0000313" key="2">
    <source>
        <dbReference type="EMBL" id="BBL87528.1"/>
    </source>
</evidence>
<organism evidence="2 3">
    <name type="scientific">Vibrio rotiferianus</name>
    <dbReference type="NCBI Taxonomy" id="190895"/>
    <lineage>
        <taxon>Bacteria</taxon>
        <taxon>Pseudomonadati</taxon>
        <taxon>Pseudomonadota</taxon>
        <taxon>Gammaproteobacteria</taxon>
        <taxon>Vibrionales</taxon>
        <taxon>Vibrionaceae</taxon>
        <taxon>Vibrio</taxon>
    </lineage>
</organism>
<accession>A0A510I2Z1</accession>
<proteinExistence type="predicted"/>
<evidence type="ECO:0000313" key="3">
    <source>
        <dbReference type="Proteomes" id="UP000315115"/>
    </source>
</evidence>